<dbReference type="KEGG" id="bdm:EQG53_01020"/>
<evidence type="ECO:0000313" key="3">
    <source>
        <dbReference type="Proteomes" id="UP000287388"/>
    </source>
</evidence>
<sequence length="241" mass="26391">MSLALPTRVAELRDKLERLQALSSKQAEASELAGLRADLAAPAQSLASLSARRRLLDQASVPVSSPDSLDRLRRKAGTVREKFKADKTANTLKKGQAWRLMVDEAAVAIVDVDKALHNAWRDYRATLFSGEAPGKIRIVLAGTKENTDALEAYRVTHEKFMQHFQSLPTEPAAIERARALAAELVRIAERFDYDVNPDVKAFLAAVQAGGAPLAMLTDDVLGWLKDGNGMNGYRIRAVDTQ</sequence>
<keyword evidence="4" id="KW-1185">Reference proteome</keyword>
<name>A0A410NT05_BREDI</name>
<dbReference type="RefSeq" id="WP_128718830.1">
    <property type="nucleotide sequence ID" value="NZ_BJNC01000007.1"/>
</dbReference>
<accession>A0A410NT05</accession>
<proteinExistence type="predicted"/>
<dbReference type="EMBL" id="CP066026">
    <property type="protein sequence ID" value="QQB89605.1"/>
    <property type="molecule type" value="Genomic_DNA"/>
</dbReference>
<evidence type="ECO:0000313" key="4">
    <source>
        <dbReference type="Proteomes" id="UP000596117"/>
    </source>
</evidence>
<organism evidence="1 3">
    <name type="scientific">Brevundimonas diminuta</name>
    <name type="common">Pseudomonas diminuta</name>
    <dbReference type="NCBI Taxonomy" id="293"/>
    <lineage>
        <taxon>Bacteria</taxon>
        <taxon>Pseudomonadati</taxon>
        <taxon>Pseudomonadota</taxon>
        <taxon>Alphaproteobacteria</taxon>
        <taxon>Caulobacterales</taxon>
        <taxon>Caulobacteraceae</taxon>
        <taxon>Brevundimonas</taxon>
    </lineage>
</organism>
<reference evidence="1 3" key="1">
    <citation type="submission" date="2019-01" db="EMBL/GenBank/DDBJ databases">
        <title>Brevundimonas diminuta Genome sequencing and assembly.</title>
        <authorList>
            <person name="Chen H."/>
        </authorList>
    </citation>
    <scope>NUCLEOTIDE SEQUENCE [LARGE SCALE GENOMIC DNA]</scope>
    <source>
        <strain evidence="1">ATCC</strain>
        <strain evidence="3">ATCC(B) 19146</strain>
    </source>
</reference>
<protein>
    <submittedName>
        <fullName evidence="1">Uncharacterized protein</fullName>
    </submittedName>
</protein>
<evidence type="ECO:0000313" key="2">
    <source>
        <dbReference type="EMBL" id="QQB89605.1"/>
    </source>
</evidence>
<reference evidence="2 4" key="2">
    <citation type="submission" date="2020-12" db="EMBL/GenBank/DDBJ databases">
        <title>FDA dAtabase for Regulatory Grade micrObial Sequences (FDA-ARGOS): Supporting development and validation of Infectious Disease Dx tests.</title>
        <authorList>
            <person name="Kerrigan L."/>
            <person name="Long C."/>
            <person name="Tallon L."/>
            <person name="Sadzewicz L."/>
            <person name="Zhao X."/>
            <person name="Boylan J."/>
            <person name="Ott S."/>
            <person name="Bowen H."/>
            <person name="Vavikolanu K."/>
            <person name="Mehta A."/>
            <person name="Aluvathingal J."/>
            <person name="Nadendla S."/>
            <person name="Yan Y."/>
            <person name="Sichtig H."/>
        </authorList>
    </citation>
    <scope>NUCLEOTIDE SEQUENCE [LARGE SCALE GENOMIC DNA]</scope>
    <source>
        <strain evidence="2 4">FDAARGOS_1026</strain>
    </source>
</reference>
<gene>
    <name evidence="1" type="ORF">EQG53_01020</name>
    <name evidence="2" type="ORF">I6H83_03945</name>
</gene>
<dbReference type="Proteomes" id="UP000596117">
    <property type="component" value="Chromosome"/>
</dbReference>
<dbReference type="AlphaFoldDB" id="A0A410NT05"/>
<evidence type="ECO:0000313" key="1">
    <source>
        <dbReference type="EMBL" id="QAT13049.1"/>
    </source>
</evidence>
<dbReference type="Proteomes" id="UP000287388">
    <property type="component" value="Chromosome"/>
</dbReference>
<dbReference type="EMBL" id="CP035093">
    <property type="protein sequence ID" value="QAT13049.1"/>
    <property type="molecule type" value="Genomic_DNA"/>
</dbReference>